<keyword evidence="3" id="KW-1185">Reference proteome</keyword>
<feature type="region of interest" description="Disordered" evidence="1">
    <location>
        <begin position="1"/>
        <end position="35"/>
    </location>
</feature>
<dbReference type="EMBL" id="OZ034825">
    <property type="protein sequence ID" value="CAL1680568.1"/>
    <property type="molecule type" value="Genomic_DNA"/>
</dbReference>
<evidence type="ECO:0000256" key="1">
    <source>
        <dbReference type="SAM" id="MobiDB-lite"/>
    </source>
</evidence>
<evidence type="ECO:0000313" key="2">
    <source>
        <dbReference type="EMBL" id="CAL1680568.1"/>
    </source>
</evidence>
<feature type="region of interest" description="Disordered" evidence="1">
    <location>
        <begin position="51"/>
        <end position="85"/>
    </location>
</feature>
<accession>A0AAV2NKJ8</accession>
<protein>
    <submittedName>
        <fullName evidence="2">Uncharacterized protein</fullName>
    </submittedName>
</protein>
<reference evidence="2" key="1">
    <citation type="submission" date="2024-04" db="EMBL/GenBank/DDBJ databases">
        <authorList>
            <consortium name="Molecular Ecology Group"/>
        </authorList>
    </citation>
    <scope>NUCLEOTIDE SEQUENCE</scope>
</reference>
<organism evidence="2 3">
    <name type="scientific">Lasius platythorax</name>
    <dbReference type="NCBI Taxonomy" id="488582"/>
    <lineage>
        <taxon>Eukaryota</taxon>
        <taxon>Metazoa</taxon>
        <taxon>Ecdysozoa</taxon>
        <taxon>Arthropoda</taxon>
        <taxon>Hexapoda</taxon>
        <taxon>Insecta</taxon>
        <taxon>Pterygota</taxon>
        <taxon>Neoptera</taxon>
        <taxon>Endopterygota</taxon>
        <taxon>Hymenoptera</taxon>
        <taxon>Apocrita</taxon>
        <taxon>Aculeata</taxon>
        <taxon>Formicoidea</taxon>
        <taxon>Formicidae</taxon>
        <taxon>Formicinae</taxon>
        <taxon>Lasius</taxon>
        <taxon>Lasius</taxon>
    </lineage>
</organism>
<dbReference type="Proteomes" id="UP001497644">
    <property type="component" value="Chromosome 2"/>
</dbReference>
<evidence type="ECO:0000313" key="3">
    <source>
        <dbReference type="Proteomes" id="UP001497644"/>
    </source>
</evidence>
<feature type="compositionally biased region" description="Basic and acidic residues" evidence="1">
    <location>
        <begin position="63"/>
        <end position="85"/>
    </location>
</feature>
<name>A0AAV2NKJ8_9HYME</name>
<gene>
    <name evidence="2" type="ORF">LPLAT_LOCUS6564</name>
</gene>
<proteinExistence type="predicted"/>
<dbReference type="AlphaFoldDB" id="A0AAV2NKJ8"/>
<sequence length="143" mass="16388">MKLDEKESSRTAGMKPESASYSRREKTGVPTIPLNGGTSAALHCAARCTHPRHPICSTQPRTPRGEKSERNDEVDHERKRKREGERKVVVPLAASCQSYIVISSYLPNDKSARSFSTRYPLRFMRELIVDLTKKYRRYIDYLS</sequence>